<organism evidence="1">
    <name type="scientific">marine sediment metagenome</name>
    <dbReference type="NCBI Taxonomy" id="412755"/>
    <lineage>
        <taxon>unclassified sequences</taxon>
        <taxon>metagenomes</taxon>
        <taxon>ecological metagenomes</taxon>
    </lineage>
</organism>
<accession>A0A0F9PD10</accession>
<comment type="caution">
    <text evidence="1">The sequence shown here is derived from an EMBL/GenBank/DDBJ whole genome shotgun (WGS) entry which is preliminary data.</text>
</comment>
<evidence type="ECO:0000313" key="1">
    <source>
        <dbReference type="EMBL" id="KKM91252.1"/>
    </source>
</evidence>
<dbReference type="AlphaFoldDB" id="A0A0F9PD10"/>
<reference evidence="1" key="1">
    <citation type="journal article" date="2015" name="Nature">
        <title>Complex archaea that bridge the gap between prokaryotes and eukaryotes.</title>
        <authorList>
            <person name="Spang A."/>
            <person name="Saw J.H."/>
            <person name="Jorgensen S.L."/>
            <person name="Zaremba-Niedzwiedzka K."/>
            <person name="Martijn J."/>
            <person name="Lind A.E."/>
            <person name="van Eijk R."/>
            <person name="Schleper C."/>
            <person name="Guy L."/>
            <person name="Ettema T.J."/>
        </authorList>
    </citation>
    <scope>NUCLEOTIDE SEQUENCE</scope>
</reference>
<proteinExistence type="predicted"/>
<name>A0A0F9PD10_9ZZZZ</name>
<dbReference type="GO" id="GO:0006355">
    <property type="term" value="P:regulation of DNA-templated transcription"/>
    <property type="evidence" value="ECO:0007669"/>
    <property type="project" value="InterPro"/>
</dbReference>
<dbReference type="EMBL" id="LAZR01006561">
    <property type="protein sequence ID" value="KKM91252.1"/>
    <property type="molecule type" value="Genomic_DNA"/>
</dbReference>
<sequence length="70" mass="8062">MAILSEKNSIQIQKEIFEKLDKLSKILNVSKEELIELAFNELFELVLSDPSIFLEKVGIIDNIKKIISEK</sequence>
<gene>
    <name evidence="1" type="ORF">LCGC14_1230380</name>
</gene>
<protein>
    <submittedName>
        <fullName evidence="1">Uncharacterized protein</fullName>
    </submittedName>
</protein>